<feature type="domain" description="Peptidase M50" evidence="13">
    <location>
        <begin position="46"/>
        <end position="201"/>
    </location>
</feature>
<evidence type="ECO:0000256" key="6">
    <source>
        <dbReference type="ARBA" id="ARBA00022723"/>
    </source>
</evidence>
<evidence type="ECO:0000256" key="7">
    <source>
        <dbReference type="ARBA" id="ARBA00022801"/>
    </source>
</evidence>
<reference evidence="14" key="2">
    <citation type="submission" date="2021-04" db="EMBL/GenBank/DDBJ databases">
        <authorList>
            <person name="Gilroy R."/>
        </authorList>
    </citation>
    <scope>NUCLEOTIDE SEQUENCE</scope>
    <source>
        <strain evidence="14">14975</strain>
    </source>
</reference>
<dbReference type="GO" id="GO:0046872">
    <property type="term" value="F:metal ion binding"/>
    <property type="evidence" value="ECO:0007669"/>
    <property type="project" value="UniProtKB-KW"/>
</dbReference>
<comment type="similarity">
    <text evidence="3">Belongs to the peptidase M50B family.</text>
</comment>
<comment type="caution">
    <text evidence="14">The sequence shown here is derived from an EMBL/GenBank/DDBJ whole genome shotgun (WGS) entry which is preliminary data.</text>
</comment>
<evidence type="ECO:0000259" key="13">
    <source>
        <dbReference type="Pfam" id="PF02163"/>
    </source>
</evidence>
<evidence type="ECO:0000256" key="1">
    <source>
        <dbReference type="ARBA" id="ARBA00001947"/>
    </source>
</evidence>
<protein>
    <recommendedName>
        <fullName evidence="13">Peptidase M50 domain-containing protein</fullName>
    </recommendedName>
</protein>
<keyword evidence="9 12" id="KW-1133">Transmembrane helix</keyword>
<evidence type="ECO:0000256" key="9">
    <source>
        <dbReference type="ARBA" id="ARBA00022989"/>
    </source>
</evidence>
<evidence type="ECO:0000256" key="4">
    <source>
        <dbReference type="ARBA" id="ARBA00022670"/>
    </source>
</evidence>
<dbReference type="GO" id="GO:0016020">
    <property type="term" value="C:membrane"/>
    <property type="evidence" value="ECO:0007669"/>
    <property type="project" value="UniProtKB-SubCell"/>
</dbReference>
<evidence type="ECO:0000256" key="11">
    <source>
        <dbReference type="ARBA" id="ARBA00023136"/>
    </source>
</evidence>
<dbReference type="PANTHER" id="PTHR39188">
    <property type="entry name" value="MEMBRANE-ASSOCIATED ZINC METALLOPROTEASE M50B"/>
    <property type="match status" value="1"/>
</dbReference>
<proteinExistence type="inferred from homology"/>
<keyword evidence="4" id="KW-0645">Protease</keyword>
<comment type="subcellular location">
    <subcellularLocation>
        <location evidence="2">Membrane</location>
        <topology evidence="2">Multi-pass membrane protein</topology>
    </subcellularLocation>
</comment>
<keyword evidence="7" id="KW-0378">Hydrolase</keyword>
<dbReference type="GO" id="GO:0008237">
    <property type="term" value="F:metallopeptidase activity"/>
    <property type="evidence" value="ECO:0007669"/>
    <property type="project" value="UniProtKB-KW"/>
</dbReference>
<keyword evidence="11 12" id="KW-0472">Membrane</keyword>
<evidence type="ECO:0000256" key="8">
    <source>
        <dbReference type="ARBA" id="ARBA00022833"/>
    </source>
</evidence>
<evidence type="ECO:0000256" key="12">
    <source>
        <dbReference type="SAM" id="Phobius"/>
    </source>
</evidence>
<keyword evidence="8" id="KW-0862">Zinc</keyword>
<evidence type="ECO:0000256" key="2">
    <source>
        <dbReference type="ARBA" id="ARBA00004141"/>
    </source>
</evidence>
<accession>A0A9D2AGU5</accession>
<keyword evidence="10" id="KW-0482">Metalloprotease</keyword>
<sequence>MNNLIIRCRLFGIPTSIHPSVFLILLLLGSGMSASGSVDVSVMLFFVVSGLLCLISHELGHALTAKLGYGAHPQISIAWLGGVTETDQAPPTRALALMMTLAGPLATLLPGLVCILLLGAQIGSVGTALGWTAYQVLPFDWGAPLLESLGDLDAALRIEEQNRALLLFYLITNMIGLFWCVLNLVPALPLDGGHVCAMLSRSLLTAARVGVVSGAVAAVLLGWYTQSVWNLLLFGWLAYYNYKLMRHFSGR</sequence>
<feature type="transmembrane region" description="Helical" evidence="12">
    <location>
        <begin position="12"/>
        <end position="34"/>
    </location>
</feature>
<dbReference type="GO" id="GO:0006508">
    <property type="term" value="P:proteolysis"/>
    <property type="evidence" value="ECO:0007669"/>
    <property type="project" value="UniProtKB-KW"/>
</dbReference>
<organism evidence="14 15">
    <name type="scientific">Candidatus Akkermansia intestinigallinarum</name>
    <dbReference type="NCBI Taxonomy" id="2838431"/>
    <lineage>
        <taxon>Bacteria</taxon>
        <taxon>Pseudomonadati</taxon>
        <taxon>Verrucomicrobiota</taxon>
        <taxon>Verrucomicrobiia</taxon>
        <taxon>Verrucomicrobiales</taxon>
        <taxon>Akkermansiaceae</taxon>
        <taxon>Akkermansia</taxon>
    </lineage>
</organism>
<dbReference type="Pfam" id="PF02163">
    <property type="entry name" value="Peptidase_M50"/>
    <property type="match status" value="1"/>
</dbReference>
<evidence type="ECO:0000256" key="5">
    <source>
        <dbReference type="ARBA" id="ARBA00022692"/>
    </source>
</evidence>
<dbReference type="EMBL" id="DXFQ01000059">
    <property type="protein sequence ID" value="HIX19715.1"/>
    <property type="molecule type" value="Genomic_DNA"/>
</dbReference>
<evidence type="ECO:0000313" key="15">
    <source>
        <dbReference type="Proteomes" id="UP000823964"/>
    </source>
</evidence>
<evidence type="ECO:0000313" key="14">
    <source>
        <dbReference type="EMBL" id="HIX19715.1"/>
    </source>
</evidence>
<dbReference type="Proteomes" id="UP000823964">
    <property type="component" value="Unassembled WGS sequence"/>
</dbReference>
<dbReference type="InterPro" id="IPR008915">
    <property type="entry name" value="Peptidase_M50"/>
</dbReference>
<gene>
    <name evidence="14" type="ORF">H9862_03820</name>
</gene>
<feature type="transmembrane region" description="Helical" evidence="12">
    <location>
        <begin position="166"/>
        <end position="190"/>
    </location>
</feature>
<evidence type="ECO:0000256" key="10">
    <source>
        <dbReference type="ARBA" id="ARBA00023049"/>
    </source>
</evidence>
<dbReference type="PANTHER" id="PTHR39188:SF3">
    <property type="entry name" value="STAGE IV SPORULATION PROTEIN FB"/>
    <property type="match status" value="1"/>
</dbReference>
<keyword evidence="5 12" id="KW-0812">Transmembrane</keyword>
<name>A0A9D2AGU5_9BACT</name>
<evidence type="ECO:0000256" key="3">
    <source>
        <dbReference type="ARBA" id="ARBA00007931"/>
    </source>
</evidence>
<keyword evidence="6" id="KW-0479">Metal-binding</keyword>
<comment type="cofactor">
    <cofactor evidence="1">
        <name>Zn(2+)</name>
        <dbReference type="ChEBI" id="CHEBI:29105"/>
    </cofactor>
</comment>
<reference evidence="14" key="1">
    <citation type="journal article" date="2021" name="PeerJ">
        <title>Extensive microbial diversity within the chicken gut microbiome revealed by metagenomics and culture.</title>
        <authorList>
            <person name="Gilroy R."/>
            <person name="Ravi A."/>
            <person name="Getino M."/>
            <person name="Pursley I."/>
            <person name="Horton D.L."/>
            <person name="Alikhan N.F."/>
            <person name="Baker D."/>
            <person name="Gharbi K."/>
            <person name="Hall N."/>
            <person name="Watson M."/>
            <person name="Adriaenssens E.M."/>
            <person name="Foster-Nyarko E."/>
            <person name="Jarju S."/>
            <person name="Secka A."/>
            <person name="Antonio M."/>
            <person name="Oren A."/>
            <person name="Chaudhuri R.R."/>
            <person name="La Ragione R."/>
            <person name="Hildebrand F."/>
            <person name="Pallen M.J."/>
        </authorList>
    </citation>
    <scope>NUCLEOTIDE SEQUENCE</scope>
    <source>
        <strain evidence="14">14975</strain>
    </source>
</reference>
<dbReference type="AlphaFoldDB" id="A0A9D2AGU5"/>